<organism evidence="2 3">
    <name type="scientific">Xanthocytophaga flava</name>
    <dbReference type="NCBI Taxonomy" id="3048013"/>
    <lineage>
        <taxon>Bacteria</taxon>
        <taxon>Pseudomonadati</taxon>
        <taxon>Bacteroidota</taxon>
        <taxon>Cytophagia</taxon>
        <taxon>Cytophagales</taxon>
        <taxon>Rhodocytophagaceae</taxon>
        <taxon>Xanthocytophaga</taxon>
    </lineage>
</organism>
<evidence type="ECO:0008006" key="4">
    <source>
        <dbReference type="Google" id="ProtNLM"/>
    </source>
</evidence>
<proteinExistence type="predicted"/>
<dbReference type="RefSeq" id="WP_313998413.1">
    <property type="nucleotide sequence ID" value="NZ_JASJOR010000003.1"/>
</dbReference>
<evidence type="ECO:0000256" key="1">
    <source>
        <dbReference type="SAM" id="SignalP"/>
    </source>
</evidence>
<sequence>MKKNLHYSLIAVLAILFTSCASSYKPIKPPSVSYIKTVEDSTITFSYQYRALRIARNGKYARKEEKKGVKVVAIKITNHSDQFVTFNKNLKLYAGGQEIKPLDPLFAYKQLKQKSAIYLLYAPLTLLRLYFYSTDQYGNSTVTNSFPIGYAIGPGLVIRNMVVAGNANKRFLEELGKYSLINREIKPGETVYGLVCIQDFNYDPLSVKLKPYSPLGNGF</sequence>
<dbReference type="EMBL" id="JASJOT010000011">
    <property type="protein sequence ID" value="MDJ1494878.1"/>
    <property type="molecule type" value="Genomic_DNA"/>
</dbReference>
<dbReference type="PROSITE" id="PS51257">
    <property type="entry name" value="PROKAR_LIPOPROTEIN"/>
    <property type="match status" value="1"/>
</dbReference>
<protein>
    <recommendedName>
        <fullName evidence="4">DUF4827 domain-containing protein</fullName>
    </recommendedName>
</protein>
<evidence type="ECO:0000313" key="2">
    <source>
        <dbReference type="EMBL" id="MDJ1494878.1"/>
    </source>
</evidence>
<keyword evidence="1" id="KW-0732">Signal</keyword>
<feature type="signal peptide" evidence="1">
    <location>
        <begin position="1"/>
        <end position="23"/>
    </location>
</feature>
<accession>A0ABT7CME6</accession>
<name>A0ABT7CME6_9BACT</name>
<evidence type="ECO:0000313" key="3">
    <source>
        <dbReference type="Proteomes" id="UP001228581"/>
    </source>
</evidence>
<reference evidence="2 3" key="1">
    <citation type="submission" date="2023-05" db="EMBL/GenBank/DDBJ databases">
        <authorList>
            <person name="Zhang X."/>
        </authorList>
    </citation>
    <scope>NUCLEOTIDE SEQUENCE [LARGE SCALE GENOMIC DNA]</scope>
    <source>
        <strain evidence="2 3">DM2B3-1</strain>
    </source>
</reference>
<gene>
    <name evidence="2" type="ORF">QNI19_18205</name>
</gene>
<keyword evidence="3" id="KW-1185">Reference proteome</keyword>
<feature type="chain" id="PRO_5046981149" description="DUF4827 domain-containing protein" evidence="1">
    <location>
        <begin position="24"/>
        <end position="219"/>
    </location>
</feature>
<comment type="caution">
    <text evidence="2">The sequence shown here is derived from an EMBL/GenBank/DDBJ whole genome shotgun (WGS) entry which is preliminary data.</text>
</comment>
<dbReference type="Proteomes" id="UP001228581">
    <property type="component" value="Unassembled WGS sequence"/>
</dbReference>